<evidence type="ECO:0000313" key="1">
    <source>
        <dbReference type="EMBL" id="AFZ50696.1"/>
    </source>
</evidence>
<dbReference type="HOGENOM" id="CLU_2552611_0_0_3"/>
<keyword evidence="2" id="KW-1185">Reference proteome</keyword>
<name>K9YUW2_DACS8</name>
<evidence type="ECO:0000313" key="2">
    <source>
        <dbReference type="Proteomes" id="UP000010482"/>
    </source>
</evidence>
<reference evidence="1" key="1">
    <citation type="submission" date="2012-04" db="EMBL/GenBank/DDBJ databases">
        <title>Finished genome of Dactylococcopsis salina PCC 8305.</title>
        <authorList>
            <consortium name="US DOE Joint Genome Institute"/>
            <person name="Gugger M."/>
            <person name="Coursin T."/>
            <person name="Rippka R."/>
            <person name="Tandeau De Marsac N."/>
            <person name="Huntemann M."/>
            <person name="Wei C.-L."/>
            <person name="Han J."/>
            <person name="Detter J.C."/>
            <person name="Han C."/>
            <person name="Tapia R."/>
            <person name="Daligault H."/>
            <person name="Chen A."/>
            <person name="Krypides N."/>
            <person name="Mavromatis K."/>
            <person name="Markowitz V."/>
            <person name="Szeto E."/>
            <person name="Ivanova N."/>
            <person name="Ovchinnikova G."/>
            <person name="Pagani I."/>
            <person name="Pati A."/>
            <person name="Goodwin L."/>
            <person name="Peters L."/>
            <person name="Pitluck S."/>
            <person name="Woyke T."/>
            <person name="Kerfeld C."/>
        </authorList>
    </citation>
    <scope>NUCLEOTIDE SEQUENCE [LARGE SCALE GENOMIC DNA]</scope>
    <source>
        <strain evidence="1">PCC 8305</strain>
    </source>
</reference>
<dbReference type="EMBL" id="CP003944">
    <property type="protein sequence ID" value="AFZ50696.1"/>
    <property type="molecule type" value="Genomic_DNA"/>
</dbReference>
<protein>
    <submittedName>
        <fullName evidence="1">Uncharacterized protein</fullName>
    </submittedName>
</protein>
<gene>
    <name evidence="1" type="ORF">Dacsa_2054</name>
</gene>
<proteinExistence type="predicted"/>
<organism evidence="1 2">
    <name type="scientific">Dactylococcopsis salina (strain PCC 8305)</name>
    <name type="common">Myxobactron salinum</name>
    <dbReference type="NCBI Taxonomy" id="13035"/>
    <lineage>
        <taxon>Bacteria</taxon>
        <taxon>Bacillati</taxon>
        <taxon>Cyanobacteriota</taxon>
        <taxon>Cyanophyceae</taxon>
        <taxon>Nodosilineales</taxon>
        <taxon>Cymatolegaceae</taxon>
        <taxon>Dactylococcopsis</taxon>
    </lineage>
</organism>
<accession>K9YUW2</accession>
<dbReference type="Proteomes" id="UP000010482">
    <property type="component" value="Chromosome"/>
</dbReference>
<dbReference type="STRING" id="13035.Dacsa_2054"/>
<dbReference type="KEGG" id="dsl:Dacsa_2054"/>
<dbReference type="AlphaFoldDB" id="K9YUW2"/>
<sequence length="82" mass="9103">MILISVAAVGWVLTQHDSTFDLQLVLGFASLHPTYVLVLGGGKRNPTYVLAVGWVITQHDPHIRFFAAQFLDLTTKLISRLL</sequence>